<dbReference type="NCBIfam" id="TIGR00360">
    <property type="entry name" value="ComEC_N-term"/>
    <property type="match status" value="1"/>
</dbReference>
<dbReference type="Pfam" id="PF03772">
    <property type="entry name" value="Competence"/>
    <property type="match status" value="1"/>
</dbReference>
<dbReference type="InterPro" id="IPR035681">
    <property type="entry name" value="ComA-like_MBL"/>
</dbReference>
<dbReference type="NCBIfam" id="TIGR00361">
    <property type="entry name" value="ComEC_Rec2"/>
    <property type="match status" value="1"/>
</dbReference>
<feature type="domain" description="Metallo-beta-lactamase" evidence="7">
    <location>
        <begin position="503"/>
        <end position="688"/>
    </location>
</feature>
<evidence type="ECO:0000259" key="7">
    <source>
        <dbReference type="SMART" id="SM00849"/>
    </source>
</evidence>
<feature type="transmembrane region" description="Helical" evidence="6">
    <location>
        <begin position="361"/>
        <end position="381"/>
    </location>
</feature>
<accession>A0ABZ2RKT4</accession>
<feature type="transmembrane region" description="Helical" evidence="6">
    <location>
        <begin position="329"/>
        <end position="349"/>
    </location>
</feature>
<feature type="transmembrane region" description="Helical" evidence="6">
    <location>
        <begin position="387"/>
        <end position="410"/>
    </location>
</feature>
<dbReference type="InterPro" id="IPR025405">
    <property type="entry name" value="DUF4131"/>
</dbReference>
<reference evidence="8 9" key="1">
    <citation type="submission" date="2024-03" db="EMBL/GenBank/DDBJ databases">
        <title>Complete genome of BD2.</title>
        <authorList>
            <person name="Cao G."/>
        </authorList>
    </citation>
    <scope>NUCLEOTIDE SEQUENCE [LARGE SCALE GENOMIC DNA]</scope>
    <source>
        <strain evidence="8 9">BD2</strain>
    </source>
</reference>
<dbReference type="SMART" id="SM00849">
    <property type="entry name" value="Lactamase_B"/>
    <property type="match status" value="1"/>
</dbReference>
<dbReference type="SUPFAM" id="SSF56281">
    <property type="entry name" value="Metallo-hydrolase/oxidoreductase"/>
    <property type="match status" value="1"/>
</dbReference>
<feature type="transmembrane region" description="Helical" evidence="6">
    <location>
        <begin position="305"/>
        <end position="323"/>
    </location>
</feature>
<dbReference type="Pfam" id="PF00753">
    <property type="entry name" value="Lactamase_B"/>
    <property type="match status" value="1"/>
</dbReference>
<organism evidence="8 9">
    <name type="scientific">Ectopseudomonas mendocina</name>
    <name type="common">Pseudomonas mendocina</name>
    <dbReference type="NCBI Taxonomy" id="300"/>
    <lineage>
        <taxon>Bacteria</taxon>
        <taxon>Pseudomonadati</taxon>
        <taxon>Pseudomonadota</taxon>
        <taxon>Gammaproteobacteria</taxon>
        <taxon>Pseudomonadales</taxon>
        <taxon>Pseudomonadaceae</taxon>
        <taxon>Ectopseudomonas</taxon>
    </lineage>
</organism>
<keyword evidence="4 6" id="KW-1133">Transmembrane helix</keyword>
<evidence type="ECO:0000256" key="4">
    <source>
        <dbReference type="ARBA" id="ARBA00022989"/>
    </source>
</evidence>
<gene>
    <name evidence="8" type="ORF">WG219_07990</name>
</gene>
<evidence type="ECO:0000313" key="8">
    <source>
        <dbReference type="EMBL" id="WXL27383.1"/>
    </source>
</evidence>
<keyword evidence="3 6" id="KW-0812">Transmembrane</keyword>
<dbReference type="Gene3D" id="3.60.15.10">
    <property type="entry name" value="Ribonuclease Z/Hydroxyacylglutathione hydrolase-like"/>
    <property type="match status" value="1"/>
</dbReference>
<dbReference type="InterPro" id="IPR001279">
    <property type="entry name" value="Metallo-B-lactamas"/>
</dbReference>
<evidence type="ECO:0000256" key="6">
    <source>
        <dbReference type="SAM" id="Phobius"/>
    </source>
</evidence>
<evidence type="ECO:0000256" key="2">
    <source>
        <dbReference type="ARBA" id="ARBA00022475"/>
    </source>
</evidence>
<comment type="subcellular location">
    <subcellularLocation>
        <location evidence="1">Cell membrane</location>
        <topology evidence="1">Multi-pass membrane protein</topology>
    </subcellularLocation>
</comment>
<keyword evidence="2" id="KW-1003">Cell membrane</keyword>
<dbReference type="InterPro" id="IPR004797">
    <property type="entry name" value="Competence_ComEC/Rec2"/>
</dbReference>
<evidence type="ECO:0000256" key="3">
    <source>
        <dbReference type="ARBA" id="ARBA00022692"/>
    </source>
</evidence>
<dbReference type="PANTHER" id="PTHR30619">
    <property type="entry name" value="DNA INTERNALIZATION/COMPETENCE PROTEIN COMEC/REC2"/>
    <property type="match status" value="1"/>
</dbReference>
<dbReference type="PANTHER" id="PTHR30619:SF1">
    <property type="entry name" value="RECOMBINATION PROTEIN 2"/>
    <property type="match status" value="1"/>
</dbReference>
<feature type="transmembrane region" description="Helical" evidence="6">
    <location>
        <begin position="222"/>
        <end position="246"/>
    </location>
</feature>
<evidence type="ECO:0000313" key="9">
    <source>
        <dbReference type="Proteomes" id="UP001476583"/>
    </source>
</evidence>
<feature type="transmembrane region" description="Helical" evidence="6">
    <location>
        <begin position="449"/>
        <end position="468"/>
    </location>
</feature>
<dbReference type="InterPro" id="IPR036866">
    <property type="entry name" value="RibonucZ/Hydroxyglut_hydro"/>
</dbReference>
<sequence>MRTGMLAAIAGLVVLRWLPALPPTGWVLGMLAVGIVLSVGRVYPLGLFLLGLSWSCISTQSALDDRLPAELDGRTLWLEGTVAGLPEVSREVVRFELRDATSRRYVLPRKMRLSWYDGPQLRGGEVWRMAVRLKRPRGLVNPQSFDYEAWLLGQRIGAGGTVKSGYRLREAGGLSSWRDRLRQQLLAASAAGQAGALSALVLGDGSGLSSADWLVFQNTGTVHLMVISGQHIGLMAALLYGLVAGLARLGWWPQRWPWLPVACVVSFAGAMGYGLLAGFQVPVQRACVAVALVLIWRWRYRHLGVIDPLLISLLAVLLWEPLVCLQAGFWLSFGAVILLVLIFSGRLGAWRWWSSLWRVQWTMAVGLVPLLVVQGLPISITSPLANLIAGPIVGFITVPLGLLGMVLLPVPWLGEGLLWLAGGTLNILFSVLALLAQLLPAWTPSALPLWAWGCGLIGGLVLLMPAALPMRSLGLGLLMPLVFLPAVRPESGEADVWVLDVGQGLSVLIRTRDYDLLYDAGPKFGEFDTGQRIVVPSLRALDVRKLDMMLISHADTDHSGGAIAITQGVPVRRVVSGEPVKLGAALKADPCLSDAQWQWNGVRFRLWQWSGARNGNQASCVLMVEAGGEQLWLTGDIDQDAERGLVENTGLQRVHWLLAPHHGSRSSSSQLLLERVRPANSLISRGAHNAFGHPHEAVVQRYRDVGTQIYDTAEQGAIRIKLGRFVPAESGRAQLHFWREK</sequence>
<proteinExistence type="predicted"/>
<name>A0ABZ2RKT4_ECTME</name>
<dbReference type="CDD" id="cd07731">
    <property type="entry name" value="ComA-like_MBL-fold"/>
    <property type="match status" value="1"/>
</dbReference>
<feature type="transmembrane region" description="Helical" evidence="6">
    <location>
        <begin position="30"/>
        <end position="52"/>
    </location>
</feature>
<keyword evidence="9" id="KW-1185">Reference proteome</keyword>
<dbReference type="InterPro" id="IPR052159">
    <property type="entry name" value="Competence_DNA_uptake"/>
</dbReference>
<dbReference type="EMBL" id="CP148074">
    <property type="protein sequence ID" value="WXL27383.1"/>
    <property type="molecule type" value="Genomic_DNA"/>
</dbReference>
<evidence type="ECO:0000256" key="1">
    <source>
        <dbReference type="ARBA" id="ARBA00004651"/>
    </source>
</evidence>
<protein>
    <submittedName>
        <fullName evidence="8">DNA internalization-related competence protein ComEC/Rec2</fullName>
    </submittedName>
</protein>
<evidence type="ECO:0000256" key="5">
    <source>
        <dbReference type="ARBA" id="ARBA00023136"/>
    </source>
</evidence>
<feature type="transmembrane region" description="Helical" evidence="6">
    <location>
        <begin position="258"/>
        <end position="276"/>
    </location>
</feature>
<dbReference type="Proteomes" id="UP001476583">
    <property type="component" value="Chromosome"/>
</dbReference>
<dbReference type="InterPro" id="IPR004477">
    <property type="entry name" value="ComEC_N"/>
</dbReference>
<feature type="transmembrane region" description="Helical" evidence="6">
    <location>
        <begin position="417"/>
        <end position="437"/>
    </location>
</feature>
<keyword evidence="5 6" id="KW-0472">Membrane</keyword>
<feature type="transmembrane region" description="Helical" evidence="6">
    <location>
        <begin position="185"/>
        <end position="202"/>
    </location>
</feature>
<dbReference type="Pfam" id="PF13567">
    <property type="entry name" value="DUF4131"/>
    <property type="match status" value="1"/>
</dbReference>